<keyword evidence="1" id="KW-0255">Endonuclease</keyword>
<sequence>MKKNQINEKLFVKTLLTKNKKYDYFVNWDNVTSQIENSIEINAMNSLIKCNDFKNKFFELLEKVPTVITVFPLLIAISKDSRKRIKLGNSNLEVLNEDGFVEEFDFSIKKAKKGINEKEKEIYYRFFEKIGLKKLFQEIIEKSVYDYITGVLVGLDSNGRKNRSGLVFEEMCKEIIESICKDYDINLLVQNKFKNLENFNIRINNNISGKKPDFILYKGNTFLNIEVNFYGSAGSKPQETIDSYINRKQELNNNNIEFILITDGYFWQTVQENLLEKAFNNILLMNYQTAKSGELRKQIKEIFNLK</sequence>
<feature type="domain" description="Restriction endonuclease type II DpnII-like" evidence="2">
    <location>
        <begin position="9"/>
        <end position="295"/>
    </location>
</feature>
<name>A0A1L4FR82_9BACT</name>
<comment type="catalytic activity">
    <reaction evidence="1">
        <text>Endonucleolytic cleavage of DNA to give specific double-stranded fragments with terminal 5'-phosphates.</text>
        <dbReference type="EC" id="3.1.21.4"/>
    </reaction>
</comment>
<dbReference type="InterPro" id="IPR007637">
    <property type="entry name" value="Restrct_endonuc_II_DpnII-like"/>
</dbReference>
<keyword evidence="1" id="KW-0540">Nuclease</keyword>
<dbReference type="EC" id="3.1.21.4" evidence="1"/>
<evidence type="ECO:0000256" key="1">
    <source>
        <dbReference type="PIRNR" id="PIRNR016080"/>
    </source>
</evidence>
<dbReference type="STRING" id="48003.BLA55_00165"/>
<protein>
    <recommendedName>
        <fullName evidence="1">Type-2 restriction enzyme</fullName>
        <ecNumber evidence="1">3.1.21.4</ecNumber>
    </recommendedName>
</protein>
<dbReference type="AlphaFoldDB" id="A0A1L4FR82"/>
<evidence type="ECO:0000259" key="2">
    <source>
        <dbReference type="Pfam" id="PF04556"/>
    </source>
</evidence>
<gene>
    <name evidence="3" type="ORF">BLA55_00165</name>
    <name evidence="4" type="ORF">BLA55_03895</name>
</gene>
<dbReference type="REBASE" id="174235">
    <property type="entry name" value="Mpu3596ORF3890P"/>
</dbReference>
<dbReference type="GO" id="GO:0003677">
    <property type="term" value="F:DNA binding"/>
    <property type="evidence" value="ECO:0007669"/>
    <property type="project" value="UniProtKB-UniRule"/>
</dbReference>
<dbReference type="GO" id="GO:0009036">
    <property type="term" value="F:type II site-specific deoxyribonuclease activity"/>
    <property type="evidence" value="ECO:0007669"/>
    <property type="project" value="UniProtKB-UniRule"/>
</dbReference>
<keyword evidence="5" id="KW-1185">Reference proteome</keyword>
<evidence type="ECO:0000313" key="5">
    <source>
        <dbReference type="Proteomes" id="UP000184322"/>
    </source>
</evidence>
<proteinExistence type="inferred from homology"/>
<organism evidence="3 5">
    <name type="scientific">Mycoplasmopsis pullorum</name>
    <dbReference type="NCBI Taxonomy" id="48003"/>
    <lineage>
        <taxon>Bacteria</taxon>
        <taxon>Bacillati</taxon>
        <taxon>Mycoplasmatota</taxon>
        <taxon>Mycoplasmoidales</taxon>
        <taxon>Metamycoplasmataceae</taxon>
        <taxon>Mycoplasmopsis</taxon>
    </lineage>
</organism>
<comment type="function">
    <text evidence="1">A P subtype restriction enzyme that recognizes the double-stranded unmethylated sequence 5'-GATC-3'.</text>
</comment>
<dbReference type="Pfam" id="PF04556">
    <property type="entry name" value="DpnII"/>
    <property type="match status" value="1"/>
</dbReference>
<dbReference type="EMBL" id="CP017813">
    <property type="protein sequence ID" value="APJ38112.1"/>
    <property type="molecule type" value="Genomic_DNA"/>
</dbReference>
<dbReference type="Proteomes" id="UP000184322">
    <property type="component" value="Chromosome"/>
</dbReference>
<comment type="similarity">
    <text evidence="1">Belongs to the DpnII type II restriction endonuclease family.</text>
</comment>
<accession>A0A1L4FR82</accession>
<keyword evidence="1" id="KW-0680">Restriction system</keyword>
<dbReference type="KEGG" id="mpul:BLA55_00165"/>
<reference evidence="3" key="1">
    <citation type="submission" date="2016-10" db="EMBL/GenBank/DDBJ databases">
        <authorList>
            <person name="de Groot N.N."/>
        </authorList>
    </citation>
    <scope>NUCLEOTIDE SEQUENCE [LARGE SCALE GENOMIC DNA]</scope>
    <source>
        <strain evidence="3">B359_6</strain>
    </source>
</reference>
<evidence type="ECO:0000313" key="3">
    <source>
        <dbReference type="EMBL" id="APJ38112.1"/>
    </source>
</evidence>
<keyword evidence="1" id="KW-0378">Hydrolase</keyword>
<dbReference type="KEGG" id="mpul:BLA55_03895"/>
<evidence type="ECO:0000313" key="4">
    <source>
        <dbReference type="EMBL" id="APJ38774.1"/>
    </source>
</evidence>
<dbReference type="InterPro" id="IPR021191">
    <property type="entry name" value="Restrct_endonuc_II_DpnII"/>
</dbReference>
<reference evidence="5" key="2">
    <citation type="submission" date="2016-10" db="EMBL/GenBank/DDBJ databases">
        <authorList>
            <person name="Beylefeld A."/>
            <person name="Abolnik C."/>
        </authorList>
    </citation>
    <scope>NUCLEOTIDE SEQUENCE [LARGE SCALE GENOMIC DNA]</scope>
    <source>
        <strain evidence="5">B359_6</strain>
    </source>
</reference>
<dbReference type="RefSeq" id="WP_073372118.1">
    <property type="nucleotide sequence ID" value="NZ_CP017813.1"/>
</dbReference>
<dbReference type="EMBL" id="CP017813">
    <property type="protein sequence ID" value="APJ38774.1"/>
    <property type="molecule type" value="Genomic_DNA"/>
</dbReference>
<dbReference type="GO" id="GO:0009307">
    <property type="term" value="P:DNA restriction-modification system"/>
    <property type="evidence" value="ECO:0007669"/>
    <property type="project" value="UniProtKB-UniRule"/>
</dbReference>
<dbReference type="OrthoDB" id="9771872at2"/>
<dbReference type="PIRSF" id="PIRSF016080">
    <property type="entry name" value="Restrict_endonuc_II_DpmII"/>
    <property type="match status" value="1"/>
</dbReference>